<dbReference type="Gene3D" id="3.75.10.10">
    <property type="entry name" value="L-arginine/glycine Amidinotransferase, Chain A"/>
    <property type="match status" value="1"/>
</dbReference>
<dbReference type="InterPro" id="IPR007466">
    <property type="entry name" value="Peptidyl-Arg-deiminase_porph"/>
</dbReference>
<dbReference type="Pfam" id="PF04371">
    <property type="entry name" value="PAD_porph"/>
    <property type="match status" value="1"/>
</dbReference>
<accession>A0A219B7D9</accession>
<dbReference type="EMBL" id="NFZT01000001">
    <property type="protein sequence ID" value="OWV33688.1"/>
    <property type="molecule type" value="Genomic_DNA"/>
</dbReference>
<name>A0A219B7D9_9SPHN</name>
<evidence type="ECO:0000313" key="3">
    <source>
        <dbReference type="Proteomes" id="UP000198462"/>
    </source>
</evidence>
<comment type="caution">
    <text evidence="2">The sequence shown here is derived from an EMBL/GenBank/DDBJ whole genome shotgun (WGS) entry which is preliminary data.</text>
</comment>
<organism evidence="2 3">
    <name type="scientific">Pacificimonas flava</name>
    <dbReference type="NCBI Taxonomy" id="1234595"/>
    <lineage>
        <taxon>Bacteria</taxon>
        <taxon>Pseudomonadati</taxon>
        <taxon>Pseudomonadota</taxon>
        <taxon>Alphaproteobacteria</taxon>
        <taxon>Sphingomonadales</taxon>
        <taxon>Sphingosinicellaceae</taxon>
        <taxon>Pacificimonas</taxon>
    </lineage>
</organism>
<dbReference type="GO" id="GO:0004668">
    <property type="term" value="F:protein-arginine deiminase activity"/>
    <property type="evidence" value="ECO:0007669"/>
    <property type="project" value="InterPro"/>
</dbReference>
<dbReference type="OrthoDB" id="9808013at2"/>
<dbReference type="PANTHER" id="PTHR31377:SF0">
    <property type="entry name" value="AGMATINE DEIMINASE-RELATED"/>
    <property type="match status" value="1"/>
</dbReference>
<evidence type="ECO:0000256" key="1">
    <source>
        <dbReference type="ARBA" id="ARBA00022801"/>
    </source>
</evidence>
<dbReference type="Proteomes" id="UP000198462">
    <property type="component" value="Unassembled WGS sequence"/>
</dbReference>
<dbReference type="AlphaFoldDB" id="A0A219B7D9"/>
<dbReference type="GO" id="GO:0047632">
    <property type="term" value="F:agmatine deiminase activity"/>
    <property type="evidence" value="ECO:0007669"/>
    <property type="project" value="TreeGrafter"/>
</dbReference>
<keyword evidence="1" id="KW-0378">Hydrolase</keyword>
<dbReference type="GO" id="GO:0009446">
    <property type="term" value="P:putrescine biosynthetic process"/>
    <property type="evidence" value="ECO:0007669"/>
    <property type="project" value="InterPro"/>
</dbReference>
<evidence type="ECO:0000313" key="2">
    <source>
        <dbReference type="EMBL" id="OWV33688.1"/>
    </source>
</evidence>
<reference evidence="3" key="1">
    <citation type="submission" date="2017-05" db="EMBL/GenBank/DDBJ databases">
        <authorList>
            <person name="Lin X."/>
        </authorList>
    </citation>
    <scope>NUCLEOTIDE SEQUENCE [LARGE SCALE GENOMIC DNA]</scope>
    <source>
        <strain evidence="3">JLT2012</strain>
    </source>
</reference>
<keyword evidence="3" id="KW-1185">Reference proteome</keyword>
<proteinExistence type="predicted"/>
<dbReference type="PANTHER" id="PTHR31377">
    <property type="entry name" value="AGMATINE DEIMINASE-RELATED"/>
    <property type="match status" value="1"/>
</dbReference>
<dbReference type="RefSeq" id="WP_088712465.1">
    <property type="nucleotide sequence ID" value="NZ_NFZT01000001.1"/>
</dbReference>
<gene>
    <name evidence="2" type="ORF">B5C34_09595</name>
</gene>
<sequence length="323" mass="35315">MTPPPPEWAPVERIYTAWPWRRREWLQALDRARTETAGLVRAIAGSGTPVTLLTRSPDAEAEARSLVGDSEGVDYRRARYGDIWLRDTGPVFLGKADAASFRFNGWGGKFLMPGDERVARQVARWESAELREWDAVLEGGAIDHDGTGTVITTEECLLNANRNPGLSRAEIEHLLREALGFERVVWLGSGLRFDHTDGHVDNLARFVAPGRVALPEASSTDDPNHDIFENAANRLEDAGIETVRIPSVGRFIDENGTQAPASYMNFLLTDKAVLVPLYGVGTDEAALERYAALFPAREAIGLPAKAILSGGGAFHCMTCHVPA</sequence>
<protein>
    <submittedName>
        <fullName evidence="2">Agmatine deiminase</fullName>
    </submittedName>
</protein>
<dbReference type="SUPFAM" id="SSF55909">
    <property type="entry name" value="Pentein"/>
    <property type="match status" value="1"/>
</dbReference>